<dbReference type="AlphaFoldDB" id="A0AAV7EME0"/>
<evidence type="ECO:0008006" key="3">
    <source>
        <dbReference type="Google" id="ProtNLM"/>
    </source>
</evidence>
<gene>
    <name evidence="1" type="ORF">H6P81_009694</name>
</gene>
<reference evidence="1 2" key="1">
    <citation type="submission" date="2021-07" db="EMBL/GenBank/DDBJ databases">
        <title>The Aristolochia fimbriata genome: insights into angiosperm evolution, floral development and chemical biosynthesis.</title>
        <authorList>
            <person name="Jiao Y."/>
        </authorList>
    </citation>
    <scope>NUCLEOTIDE SEQUENCE [LARGE SCALE GENOMIC DNA]</scope>
    <source>
        <strain evidence="1">IBCAS-2021</strain>
        <tissue evidence="1">Leaf</tissue>
    </source>
</reference>
<dbReference type="Proteomes" id="UP000825729">
    <property type="component" value="Unassembled WGS sequence"/>
</dbReference>
<proteinExistence type="predicted"/>
<dbReference type="EMBL" id="JAINDJ010000004">
    <property type="protein sequence ID" value="KAG9449729.1"/>
    <property type="molecule type" value="Genomic_DNA"/>
</dbReference>
<sequence length="87" mass="9949">MEMFISLFLVFAAVCQFFLFEIRNGKRQRRQAMTKTKKMRRMFCVGNQKASICESPSSGSEFFLFLGLSSSSSGRIFLFKQGKNVLA</sequence>
<keyword evidence="2" id="KW-1185">Reference proteome</keyword>
<evidence type="ECO:0000313" key="2">
    <source>
        <dbReference type="Proteomes" id="UP000825729"/>
    </source>
</evidence>
<name>A0AAV7EME0_ARIFI</name>
<protein>
    <recommendedName>
        <fullName evidence="3">Secreted protein</fullName>
    </recommendedName>
</protein>
<accession>A0AAV7EME0</accession>
<organism evidence="1 2">
    <name type="scientific">Aristolochia fimbriata</name>
    <name type="common">White veined hardy Dutchman's pipe vine</name>
    <dbReference type="NCBI Taxonomy" id="158543"/>
    <lineage>
        <taxon>Eukaryota</taxon>
        <taxon>Viridiplantae</taxon>
        <taxon>Streptophyta</taxon>
        <taxon>Embryophyta</taxon>
        <taxon>Tracheophyta</taxon>
        <taxon>Spermatophyta</taxon>
        <taxon>Magnoliopsida</taxon>
        <taxon>Magnoliidae</taxon>
        <taxon>Piperales</taxon>
        <taxon>Aristolochiaceae</taxon>
        <taxon>Aristolochia</taxon>
    </lineage>
</organism>
<evidence type="ECO:0000313" key="1">
    <source>
        <dbReference type="EMBL" id="KAG9449729.1"/>
    </source>
</evidence>
<comment type="caution">
    <text evidence="1">The sequence shown here is derived from an EMBL/GenBank/DDBJ whole genome shotgun (WGS) entry which is preliminary data.</text>
</comment>